<keyword evidence="7 18" id="KW-0812">Transmembrane</keyword>
<keyword evidence="6" id="KW-0679">Respiratory chain</keyword>
<proteinExistence type="inferred from homology"/>
<comment type="subcellular location">
    <subcellularLocation>
        <location evidence="1">Mitochondrion inner membrane</location>
        <topology evidence="1">Multi-pass membrane protein</topology>
    </subcellularLocation>
</comment>
<keyword evidence="11 18" id="KW-1133">Transmembrane helix</keyword>
<evidence type="ECO:0000256" key="5">
    <source>
        <dbReference type="ARBA" id="ARBA00022448"/>
    </source>
</evidence>
<feature type="transmembrane region" description="Helical" evidence="18">
    <location>
        <begin position="53"/>
        <end position="74"/>
    </location>
</feature>
<keyword evidence="9" id="KW-1278">Translocase</keyword>
<protein>
    <recommendedName>
        <fullName evidence="4">NADH-ubiquinone oxidoreductase chain 2</fullName>
        <ecNumber evidence="3">7.1.1.2</ecNumber>
    </recommendedName>
    <alternativeName>
        <fullName evidence="16">NADH dehydrogenase subunit 2</fullName>
    </alternativeName>
</protein>
<evidence type="ECO:0000256" key="9">
    <source>
        <dbReference type="ARBA" id="ARBA00022967"/>
    </source>
</evidence>
<dbReference type="PANTHER" id="PTHR46552:SF1">
    <property type="entry name" value="NADH-UBIQUINONE OXIDOREDUCTASE CHAIN 2"/>
    <property type="match status" value="1"/>
</dbReference>
<feature type="domain" description="NADH:quinone oxidoreductase/Mrp antiporter transmembrane" evidence="19">
    <location>
        <begin position="16"/>
        <end position="206"/>
    </location>
</feature>
<evidence type="ECO:0000256" key="8">
    <source>
        <dbReference type="ARBA" id="ARBA00022792"/>
    </source>
</evidence>
<accession>A0A2U8J9K2</accession>
<organism evidence="20">
    <name type="scientific">Biomphalaria glabrata</name>
    <name type="common">Bloodfluke planorb</name>
    <name type="synonym">Freshwater snail</name>
    <dbReference type="NCBI Taxonomy" id="6526"/>
    <lineage>
        <taxon>Eukaryota</taxon>
        <taxon>Metazoa</taxon>
        <taxon>Spiralia</taxon>
        <taxon>Lophotrochozoa</taxon>
        <taxon>Mollusca</taxon>
        <taxon>Gastropoda</taxon>
        <taxon>Heterobranchia</taxon>
        <taxon>Euthyneura</taxon>
        <taxon>Panpulmonata</taxon>
        <taxon>Hygrophila</taxon>
        <taxon>Lymnaeoidea</taxon>
        <taxon>Planorbidae</taxon>
        <taxon>Biomphalaria</taxon>
    </lineage>
</organism>
<evidence type="ECO:0000256" key="2">
    <source>
        <dbReference type="ARBA" id="ARBA00007012"/>
    </source>
</evidence>
<evidence type="ECO:0000256" key="7">
    <source>
        <dbReference type="ARBA" id="ARBA00022692"/>
    </source>
</evidence>
<evidence type="ECO:0000256" key="13">
    <source>
        <dbReference type="ARBA" id="ARBA00023075"/>
    </source>
</evidence>
<dbReference type="Pfam" id="PF00361">
    <property type="entry name" value="Proton_antipo_M"/>
    <property type="match status" value="1"/>
</dbReference>
<feature type="transmembrane region" description="Helical" evidence="18">
    <location>
        <begin position="20"/>
        <end position="41"/>
    </location>
</feature>
<feature type="transmembrane region" description="Helical" evidence="18">
    <location>
        <begin position="138"/>
        <end position="155"/>
    </location>
</feature>
<dbReference type="AlphaFoldDB" id="A0A2U8J9K2"/>
<evidence type="ECO:0000256" key="3">
    <source>
        <dbReference type="ARBA" id="ARBA00012944"/>
    </source>
</evidence>
<dbReference type="GO" id="GO:0006120">
    <property type="term" value="P:mitochondrial electron transport, NADH to ubiquinone"/>
    <property type="evidence" value="ECO:0007669"/>
    <property type="project" value="TreeGrafter"/>
</dbReference>
<feature type="transmembrane region" description="Helical" evidence="18">
    <location>
        <begin position="209"/>
        <end position="230"/>
    </location>
</feature>
<geneLocation type="mitochondrion" evidence="20"/>
<dbReference type="EC" id="7.1.1.2" evidence="3"/>
<dbReference type="InterPro" id="IPR001750">
    <property type="entry name" value="ND/Mrp_TM"/>
</dbReference>
<evidence type="ECO:0000259" key="19">
    <source>
        <dbReference type="Pfam" id="PF00361"/>
    </source>
</evidence>
<comment type="catalytic activity">
    <reaction evidence="17">
        <text>a ubiquinone + NADH + 5 H(+)(in) = a ubiquinol + NAD(+) + 4 H(+)(out)</text>
        <dbReference type="Rhea" id="RHEA:29091"/>
        <dbReference type="Rhea" id="RHEA-COMP:9565"/>
        <dbReference type="Rhea" id="RHEA-COMP:9566"/>
        <dbReference type="ChEBI" id="CHEBI:15378"/>
        <dbReference type="ChEBI" id="CHEBI:16389"/>
        <dbReference type="ChEBI" id="CHEBI:17976"/>
        <dbReference type="ChEBI" id="CHEBI:57540"/>
        <dbReference type="ChEBI" id="CHEBI:57945"/>
        <dbReference type="EC" id="7.1.1.2"/>
    </reaction>
</comment>
<sequence>MIFFICFISPVISLSSSDWIISWIGMEIGMIGLFPLLMMNYFSSSKESMMKYFLIQSLASMMMFVSGIIFFNNLEQMNMINYLFLMSLSLKLGIFPGHFWVPSLVNSLSWVSNMMLLGPLKIAPMGFLSMLILSNDMLYLIMLLGIFSAIIGSILGNNQTSIRSMIGSSSISHSGWMCVGVCFGYIWGYMLGYLIILTFMLLSLFMVDYLSFSVMLLSLSGLPPFIMFLMKMKILLYSLFSLEYIVFFVLILSSVISLNFYLKFFYSYFLTNKWNSKFLLSIFCLLNLLGIAFVCFFESKFFCNKLLIYFYQFSDSCVDSFQQTMKMLVLCT</sequence>
<feature type="transmembrane region" description="Helical" evidence="18">
    <location>
        <begin position="242"/>
        <end position="266"/>
    </location>
</feature>
<name>A0A2U8J9K2_BIOGL</name>
<evidence type="ECO:0000256" key="11">
    <source>
        <dbReference type="ARBA" id="ARBA00022989"/>
    </source>
</evidence>
<dbReference type="EMBL" id="MG431965">
    <property type="protein sequence ID" value="AWK49506.1"/>
    <property type="molecule type" value="Genomic_DNA"/>
</dbReference>
<feature type="transmembrane region" description="Helical" evidence="18">
    <location>
        <begin position="278"/>
        <end position="297"/>
    </location>
</feature>
<evidence type="ECO:0000256" key="17">
    <source>
        <dbReference type="ARBA" id="ARBA00049551"/>
    </source>
</evidence>
<evidence type="ECO:0000313" key="20">
    <source>
        <dbReference type="EMBL" id="AWK49506.1"/>
    </source>
</evidence>
<evidence type="ECO:0000256" key="1">
    <source>
        <dbReference type="ARBA" id="ARBA00004448"/>
    </source>
</evidence>
<evidence type="ECO:0000256" key="6">
    <source>
        <dbReference type="ARBA" id="ARBA00022660"/>
    </source>
</evidence>
<evidence type="ECO:0000256" key="18">
    <source>
        <dbReference type="SAM" id="Phobius"/>
    </source>
</evidence>
<keyword evidence="13" id="KW-0830">Ubiquinone</keyword>
<gene>
    <name evidence="20" type="primary">ND2</name>
</gene>
<dbReference type="GO" id="GO:0008137">
    <property type="term" value="F:NADH dehydrogenase (ubiquinone) activity"/>
    <property type="evidence" value="ECO:0007669"/>
    <property type="project" value="UniProtKB-EC"/>
</dbReference>
<feature type="transmembrane region" description="Helical" evidence="18">
    <location>
        <begin position="176"/>
        <end position="203"/>
    </location>
</feature>
<evidence type="ECO:0000256" key="10">
    <source>
        <dbReference type="ARBA" id="ARBA00022982"/>
    </source>
</evidence>
<evidence type="ECO:0000256" key="12">
    <source>
        <dbReference type="ARBA" id="ARBA00023027"/>
    </source>
</evidence>
<keyword evidence="5" id="KW-0813">Transport</keyword>
<keyword evidence="15 18" id="KW-0472">Membrane</keyword>
<evidence type="ECO:0000256" key="15">
    <source>
        <dbReference type="ARBA" id="ARBA00023136"/>
    </source>
</evidence>
<evidence type="ECO:0000256" key="4">
    <source>
        <dbReference type="ARBA" id="ARBA00021008"/>
    </source>
</evidence>
<reference evidence="20" key="1">
    <citation type="journal article" date="2018" name="Sci. Rep.">
        <title>Complete mitochondrial and rDNA complex sequences of important vector species of Biomphalaria, obligatory hosts of the human-infecting blood fluke, Schistosoma mansoni.</title>
        <authorList>
            <person name="Zhang S.-M."/>
            <person name="Bu L."/>
            <person name="Laidemitt M.R."/>
            <person name="Lu L."/>
            <person name="Mutuku M.W."/>
            <person name="Mkoji G.M."/>
            <person name="Loker E.S."/>
        </authorList>
    </citation>
    <scope>NUCLEOTIDE SEQUENCE</scope>
    <source>
        <strain evidence="20">G-72 M line</strain>
    </source>
</reference>
<dbReference type="InterPro" id="IPR050175">
    <property type="entry name" value="Complex_I_Subunit_2"/>
</dbReference>
<comment type="similarity">
    <text evidence="2">Belongs to the complex I subunit 2 family.</text>
</comment>
<dbReference type="PANTHER" id="PTHR46552">
    <property type="entry name" value="NADH-UBIQUINONE OXIDOREDUCTASE CHAIN 2"/>
    <property type="match status" value="1"/>
</dbReference>
<keyword evidence="10" id="KW-0249">Electron transport</keyword>
<feature type="transmembrane region" description="Helical" evidence="18">
    <location>
        <begin position="80"/>
        <end position="101"/>
    </location>
</feature>
<evidence type="ECO:0000256" key="14">
    <source>
        <dbReference type="ARBA" id="ARBA00023128"/>
    </source>
</evidence>
<dbReference type="GO" id="GO:0005743">
    <property type="term" value="C:mitochondrial inner membrane"/>
    <property type="evidence" value="ECO:0007669"/>
    <property type="project" value="UniProtKB-SubCell"/>
</dbReference>
<keyword evidence="14 20" id="KW-0496">Mitochondrion</keyword>
<keyword evidence="8" id="KW-0999">Mitochondrion inner membrane</keyword>
<evidence type="ECO:0000256" key="16">
    <source>
        <dbReference type="ARBA" id="ARBA00031028"/>
    </source>
</evidence>
<keyword evidence="12" id="KW-0520">NAD</keyword>